<dbReference type="CDD" id="cd01347">
    <property type="entry name" value="ligand_gated_channel"/>
    <property type="match status" value="1"/>
</dbReference>
<comment type="similarity">
    <text evidence="2 17 18">Belongs to the TonB-dependent receptor family.</text>
</comment>
<dbReference type="PROSITE" id="PS52016">
    <property type="entry name" value="TONB_DEPENDENT_REC_3"/>
    <property type="match status" value="1"/>
</dbReference>
<proteinExistence type="inferred from homology"/>
<keyword evidence="11" id="KW-0921">Nickel transport</keyword>
<accession>A0A3M4VL81</accession>
<evidence type="ECO:0000256" key="9">
    <source>
        <dbReference type="ARBA" id="ARBA00023065"/>
    </source>
</evidence>
<keyword evidence="6 17" id="KW-0812">Transmembrane</keyword>
<evidence type="ECO:0000256" key="10">
    <source>
        <dbReference type="ARBA" id="ARBA00023077"/>
    </source>
</evidence>
<gene>
    <name evidence="23" type="ORF">ALP84_05041</name>
</gene>
<evidence type="ECO:0000256" key="1">
    <source>
        <dbReference type="ARBA" id="ARBA00004571"/>
    </source>
</evidence>
<evidence type="ECO:0000256" key="16">
    <source>
        <dbReference type="ARBA" id="ARBA00072467"/>
    </source>
</evidence>
<dbReference type="InterPro" id="IPR039426">
    <property type="entry name" value="TonB-dep_rcpt-like"/>
</dbReference>
<evidence type="ECO:0000256" key="12">
    <source>
        <dbReference type="ARBA" id="ARBA00023136"/>
    </source>
</evidence>
<dbReference type="InterPro" id="IPR012910">
    <property type="entry name" value="Plug_dom"/>
</dbReference>
<name>A0A3M4VL81_PSECI</name>
<dbReference type="NCBIfam" id="TIGR01783">
    <property type="entry name" value="TonB-siderophor"/>
    <property type="match status" value="1"/>
</dbReference>
<evidence type="ECO:0000256" key="20">
    <source>
        <dbReference type="SAM" id="SignalP"/>
    </source>
</evidence>
<keyword evidence="5" id="KW-0533">Nickel</keyword>
<dbReference type="GO" id="GO:0038023">
    <property type="term" value="F:signaling receptor activity"/>
    <property type="evidence" value="ECO:0007669"/>
    <property type="project" value="InterPro"/>
</dbReference>
<dbReference type="GO" id="GO:0015891">
    <property type="term" value="P:siderophore transport"/>
    <property type="evidence" value="ECO:0007669"/>
    <property type="project" value="InterPro"/>
</dbReference>
<feature type="signal peptide" evidence="20">
    <location>
        <begin position="1"/>
        <end position="36"/>
    </location>
</feature>
<comment type="subcellular location">
    <subcellularLocation>
        <location evidence="1 17">Cell outer membrane</location>
        <topology evidence="1 17">Multi-pass membrane protein</topology>
    </subcellularLocation>
</comment>
<evidence type="ECO:0000256" key="7">
    <source>
        <dbReference type="ARBA" id="ARBA00022729"/>
    </source>
</evidence>
<dbReference type="GO" id="GO:0009279">
    <property type="term" value="C:cell outer membrane"/>
    <property type="evidence" value="ECO:0007669"/>
    <property type="project" value="UniProtKB-SubCell"/>
</dbReference>
<evidence type="ECO:0000256" key="8">
    <source>
        <dbReference type="ARBA" id="ARBA00022906"/>
    </source>
</evidence>
<evidence type="ECO:0000256" key="15">
    <source>
        <dbReference type="ARBA" id="ARBA00056786"/>
    </source>
</evidence>
<dbReference type="InterPro" id="IPR036942">
    <property type="entry name" value="Beta-barrel_TonB_sf"/>
</dbReference>
<keyword evidence="4 17" id="KW-1134">Transmembrane beta strand</keyword>
<evidence type="ECO:0000256" key="11">
    <source>
        <dbReference type="ARBA" id="ARBA00023112"/>
    </source>
</evidence>
<dbReference type="InterPro" id="IPR037066">
    <property type="entry name" value="Plug_dom_sf"/>
</dbReference>
<keyword evidence="9" id="KW-0406">Ion transport</keyword>
<reference evidence="23 24" key="1">
    <citation type="submission" date="2018-08" db="EMBL/GenBank/DDBJ databases">
        <title>Recombination of ecologically and evolutionarily significant loci maintains genetic cohesion in the Pseudomonas syringae species complex.</title>
        <authorList>
            <person name="Dillon M."/>
            <person name="Thakur S."/>
            <person name="Almeida R.N.D."/>
            <person name="Weir B.S."/>
            <person name="Guttman D.S."/>
        </authorList>
    </citation>
    <scope>NUCLEOTIDE SEQUENCE [LARGE SCALE GENOMIC DNA]</scope>
    <source>
        <strain evidence="23 24">ICMP 6917</strain>
    </source>
</reference>
<feature type="domain" description="TonB-dependent receptor plug" evidence="22">
    <location>
        <begin position="84"/>
        <end position="183"/>
    </location>
</feature>
<dbReference type="FunFam" id="2.170.130.10:FF:000001">
    <property type="entry name" value="Catecholate siderophore TonB-dependent receptor"/>
    <property type="match status" value="1"/>
</dbReference>
<keyword evidence="10 18" id="KW-0798">TonB box</keyword>
<evidence type="ECO:0000256" key="2">
    <source>
        <dbReference type="ARBA" id="ARBA00009810"/>
    </source>
</evidence>
<evidence type="ECO:0000256" key="3">
    <source>
        <dbReference type="ARBA" id="ARBA00022448"/>
    </source>
</evidence>
<dbReference type="GO" id="GO:0006829">
    <property type="term" value="P:zinc ion transport"/>
    <property type="evidence" value="ECO:0007669"/>
    <property type="project" value="UniProtKB-KW"/>
</dbReference>
<feature type="domain" description="TonB-dependent receptor-like beta-barrel" evidence="21">
    <location>
        <begin position="256"/>
        <end position="693"/>
    </location>
</feature>
<comment type="caution">
    <text evidence="23">The sequence shown here is derived from an EMBL/GenBank/DDBJ whole genome shotgun (WGS) entry which is preliminary data.</text>
</comment>
<evidence type="ECO:0000256" key="5">
    <source>
        <dbReference type="ARBA" id="ARBA00022596"/>
    </source>
</evidence>
<keyword evidence="8" id="KW-0862">Zinc</keyword>
<dbReference type="FunFam" id="2.40.170.20:FF:000005">
    <property type="entry name" value="TonB-dependent siderophore receptor"/>
    <property type="match status" value="1"/>
</dbReference>
<dbReference type="GO" id="GO:0015344">
    <property type="term" value="F:siderophore uptake transmembrane transporter activity"/>
    <property type="evidence" value="ECO:0007669"/>
    <property type="project" value="TreeGrafter"/>
</dbReference>
<evidence type="ECO:0000256" key="17">
    <source>
        <dbReference type="PROSITE-ProRule" id="PRU01360"/>
    </source>
</evidence>
<evidence type="ECO:0000256" key="14">
    <source>
        <dbReference type="ARBA" id="ARBA00023237"/>
    </source>
</evidence>
<evidence type="ECO:0000256" key="19">
    <source>
        <dbReference type="SAM" id="MobiDB-lite"/>
    </source>
</evidence>
<evidence type="ECO:0000259" key="22">
    <source>
        <dbReference type="Pfam" id="PF07715"/>
    </source>
</evidence>
<organism evidence="23 24">
    <name type="scientific">Pseudomonas cichorii</name>
    <dbReference type="NCBI Taxonomy" id="36746"/>
    <lineage>
        <taxon>Bacteria</taxon>
        <taxon>Pseudomonadati</taxon>
        <taxon>Pseudomonadota</taxon>
        <taxon>Gammaproteobacteria</taxon>
        <taxon>Pseudomonadales</taxon>
        <taxon>Pseudomonadaceae</taxon>
        <taxon>Pseudomonas</taxon>
    </lineage>
</organism>
<feature type="compositionally biased region" description="Low complexity" evidence="19">
    <location>
        <begin position="70"/>
        <end position="81"/>
    </location>
</feature>
<evidence type="ECO:0000256" key="18">
    <source>
        <dbReference type="RuleBase" id="RU003357"/>
    </source>
</evidence>
<dbReference type="Pfam" id="PF07715">
    <property type="entry name" value="Plug"/>
    <property type="match status" value="1"/>
</dbReference>
<keyword evidence="13 23" id="KW-0675">Receptor</keyword>
<feature type="region of interest" description="Disordered" evidence="19">
    <location>
        <begin position="59"/>
        <end position="87"/>
    </location>
</feature>
<dbReference type="Gene3D" id="2.170.130.10">
    <property type="entry name" value="TonB-dependent receptor, plug domain"/>
    <property type="match status" value="1"/>
</dbReference>
<dbReference type="InterPro" id="IPR010105">
    <property type="entry name" value="TonB_sidphr_rcpt"/>
</dbReference>
<keyword evidence="3 17" id="KW-0813">Transport</keyword>
<keyword evidence="14 17" id="KW-0998">Cell outer membrane</keyword>
<dbReference type="PANTHER" id="PTHR32552">
    <property type="entry name" value="FERRICHROME IRON RECEPTOR-RELATED"/>
    <property type="match status" value="1"/>
</dbReference>
<dbReference type="Gene3D" id="2.40.170.20">
    <property type="entry name" value="TonB-dependent receptor, beta-barrel domain"/>
    <property type="match status" value="1"/>
</dbReference>
<keyword evidence="8" id="KW-0864">Zinc transport</keyword>
<evidence type="ECO:0000313" key="24">
    <source>
        <dbReference type="Proteomes" id="UP000278332"/>
    </source>
</evidence>
<evidence type="ECO:0000259" key="21">
    <source>
        <dbReference type="Pfam" id="PF00593"/>
    </source>
</evidence>
<keyword evidence="12 17" id="KW-0472">Membrane</keyword>
<keyword evidence="7 20" id="KW-0732">Signal</keyword>
<sequence>MPGPMTAWFSSGIYTLMRRTLVSLCVIQAISQAAWADPVTADKASIELQNIDIQGAADTEQATGPVQGYRATRSASATRTDTSLHETPQSVSVVTREAVEDIGAIRLQDALDYAGGVGRANNFGAQGLTTFTVRGFTTGEFYRNGFPINRGYPSMPDANTIERLEVLRGPATTLYGRGDPGGTFNVVSKQPLAQRAVTLGTQINDQGMKRGTLDATGPLDDEGRFAYRLNVVGEGGDTFRDHVETERYGIAPVLSWQVNDATRIIFEGDFMRNNAPLDRGLTRYTNQTRTASRDSFFGEKDAGKLHTDTSMAQVRFEHDLNDNWKLGGGFQLLDGTMQGDAVEANGMGADGRTLGRNYNYRKLEWTDRDVQFNVTGNFTAGGFDHTLLAGVEYEDYDYKSIIQRSAAGLSVYTIDIYDPVYGQARPALTRTTTHDKENLKTYAAFLQDQVALTERLKLLAGARFERFEHDYDSYVSDAEDFTKADNAVTPRLGLVYDLTDTVAVYANTARSFKPNTGASRQGGGFKAEEGKSYEVGVKWQALDRQLNVDAAVYQIDKKNVLTSDPVDPEFSVAAGEVRSRGFDLNVVGNLTPEWRLMGNYAYVDAEVTKDNSLRKGTRLANIPEQSFSLLNVYEFQDGAFRGLGVGAGGRYVAQREGRTVNESFDMDSYTVFDLLTYYKVNDRVKLNLDVKNLFNKEFEEGAWGNAFAYPGAPRTVQAGISYSL</sequence>
<feature type="chain" id="PRO_5018289345" description="Metal-pseudopaline receptor CntO" evidence="20">
    <location>
        <begin position="37"/>
        <end position="724"/>
    </location>
</feature>
<dbReference type="AlphaFoldDB" id="A0A3M4VL81"/>
<dbReference type="GO" id="GO:0015675">
    <property type="term" value="P:nickel cation transport"/>
    <property type="evidence" value="ECO:0007669"/>
    <property type="project" value="UniProtKB-KW"/>
</dbReference>
<protein>
    <recommendedName>
        <fullName evidence="16">Metal-pseudopaline receptor CntO</fullName>
    </recommendedName>
</protein>
<evidence type="ECO:0000313" key="23">
    <source>
        <dbReference type="EMBL" id="RMR52608.1"/>
    </source>
</evidence>
<dbReference type="Proteomes" id="UP000278332">
    <property type="component" value="Unassembled WGS sequence"/>
</dbReference>
<dbReference type="EMBL" id="RBRY01000141">
    <property type="protein sequence ID" value="RMR52608.1"/>
    <property type="molecule type" value="Genomic_DNA"/>
</dbReference>
<dbReference type="Pfam" id="PF00593">
    <property type="entry name" value="TonB_dep_Rec_b-barrel"/>
    <property type="match status" value="1"/>
</dbReference>
<evidence type="ECO:0000256" key="13">
    <source>
        <dbReference type="ARBA" id="ARBA00023170"/>
    </source>
</evidence>
<evidence type="ECO:0000256" key="6">
    <source>
        <dbReference type="ARBA" id="ARBA00022692"/>
    </source>
</evidence>
<dbReference type="SUPFAM" id="SSF56935">
    <property type="entry name" value="Porins"/>
    <property type="match status" value="1"/>
</dbReference>
<dbReference type="PANTHER" id="PTHR32552:SF90">
    <property type="entry name" value="METAL-PSEUDOPALINE RECEPTOR CNTO"/>
    <property type="match status" value="1"/>
</dbReference>
<dbReference type="InterPro" id="IPR000531">
    <property type="entry name" value="Beta-barrel_TonB"/>
</dbReference>
<comment type="function">
    <text evidence="15">Transports the metallophore pseudopaline, which is involved in the acquisition of nickel and zinc, and thus enables bacterial growth inside the host, where metal access is limited. Is probably involved in the import of pseudopaline-metal complexes.</text>
</comment>
<evidence type="ECO:0000256" key="4">
    <source>
        <dbReference type="ARBA" id="ARBA00022452"/>
    </source>
</evidence>